<sequence>MFDERYAVYLYIIDLCTELDGLGFLASDDGTYIMTVDADDAVTDFPPFKHFLFLYKHLSDDGKTLLVILCISE</sequence>
<evidence type="ECO:0000313" key="2">
    <source>
        <dbReference type="EMBL" id="RHH74288.1"/>
    </source>
</evidence>
<evidence type="ECO:0000313" key="1">
    <source>
        <dbReference type="EMBL" id="RGZ45421.1"/>
    </source>
</evidence>
<dbReference type="Proteomes" id="UP000285173">
    <property type="component" value="Unassembled WGS sequence"/>
</dbReference>
<proteinExistence type="predicted"/>
<dbReference type="Proteomes" id="UP000283732">
    <property type="component" value="Unassembled WGS sequence"/>
</dbReference>
<evidence type="ECO:0000313" key="4">
    <source>
        <dbReference type="Proteomes" id="UP000285173"/>
    </source>
</evidence>
<dbReference type="EMBL" id="QRKC01000013">
    <property type="protein sequence ID" value="RHH74288.1"/>
    <property type="molecule type" value="Genomic_DNA"/>
</dbReference>
<evidence type="ECO:0000313" key="3">
    <source>
        <dbReference type="Proteomes" id="UP000283732"/>
    </source>
</evidence>
<comment type="caution">
    <text evidence="2">The sequence shown here is derived from an EMBL/GenBank/DDBJ whole genome shotgun (WGS) entry which is preliminary data.</text>
</comment>
<accession>A0A3R6E6S9</accession>
<gene>
    <name evidence="2" type="ORF">DW191_18110</name>
    <name evidence="1" type="ORF">DW986_14480</name>
</gene>
<dbReference type="AlphaFoldDB" id="A0A3R6E6S9"/>
<dbReference type="EMBL" id="QSEF01000022">
    <property type="protein sequence ID" value="RGZ45421.1"/>
    <property type="molecule type" value="Genomic_DNA"/>
</dbReference>
<protein>
    <submittedName>
        <fullName evidence="2">Uncharacterized protein</fullName>
    </submittedName>
</protein>
<name>A0A3R6E6S9_9BACT</name>
<organism evidence="2 3">
    <name type="scientific">Parabacteroides merdae</name>
    <dbReference type="NCBI Taxonomy" id="46503"/>
    <lineage>
        <taxon>Bacteria</taxon>
        <taxon>Pseudomonadati</taxon>
        <taxon>Bacteroidota</taxon>
        <taxon>Bacteroidia</taxon>
        <taxon>Bacteroidales</taxon>
        <taxon>Tannerellaceae</taxon>
        <taxon>Parabacteroides</taxon>
    </lineage>
</organism>
<reference evidence="3 4" key="1">
    <citation type="submission" date="2018-08" db="EMBL/GenBank/DDBJ databases">
        <title>A genome reference for cultivated species of the human gut microbiota.</title>
        <authorList>
            <person name="Zou Y."/>
            <person name="Xue W."/>
            <person name="Luo G."/>
        </authorList>
    </citation>
    <scope>NUCLEOTIDE SEQUENCE [LARGE SCALE GENOMIC DNA]</scope>
    <source>
        <strain evidence="2 3">AM16-50</strain>
        <strain evidence="1 4">AM50-15</strain>
    </source>
</reference>